<dbReference type="PANTHER" id="PTHR43445:SF3">
    <property type="entry name" value="UDP-N-ACETYLMURAMATE--L-ALANINE LIGASE"/>
    <property type="match status" value="1"/>
</dbReference>
<dbReference type="GO" id="GO:0009252">
    <property type="term" value="P:peptidoglycan biosynthetic process"/>
    <property type="evidence" value="ECO:0007669"/>
    <property type="project" value="UniProtKB-KW"/>
</dbReference>
<dbReference type="Gene3D" id="3.40.1190.10">
    <property type="entry name" value="Mur-like, catalytic domain"/>
    <property type="match status" value="1"/>
</dbReference>
<keyword evidence="2" id="KW-0132">Cell division</keyword>
<dbReference type="InterPro" id="IPR036615">
    <property type="entry name" value="Mur_ligase_C_dom_sf"/>
</dbReference>
<feature type="domain" description="Mur ligase C-terminal" evidence="10">
    <location>
        <begin position="298"/>
        <end position="426"/>
    </location>
</feature>
<keyword evidence="6" id="KW-0573">Peptidoglycan synthesis</keyword>
<dbReference type="GO" id="GO:0005524">
    <property type="term" value="F:ATP binding"/>
    <property type="evidence" value="ECO:0007669"/>
    <property type="project" value="UniProtKB-KW"/>
</dbReference>
<dbReference type="RefSeq" id="WP_074756409.1">
    <property type="nucleotide sequence ID" value="NZ_FOGJ01000013.1"/>
</dbReference>
<dbReference type="InterPro" id="IPR036565">
    <property type="entry name" value="Mur-like_cat_sf"/>
</dbReference>
<keyword evidence="1 12" id="KW-0436">Ligase</keyword>
<evidence type="ECO:0000256" key="6">
    <source>
        <dbReference type="ARBA" id="ARBA00022984"/>
    </source>
</evidence>
<feature type="domain" description="Mur ligase central" evidence="11">
    <location>
        <begin position="114"/>
        <end position="252"/>
    </location>
</feature>
<evidence type="ECO:0000313" key="13">
    <source>
        <dbReference type="Proteomes" id="UP000182584"/>
    </source>
</evidence>
<organism evidence="12 13">
    <name type="scientific">Butyrivibrio fibrisolvens</name>
    <dbReference type="NCBI Taxonomy" id="831"/>
    <lineage>
        <taxon>Bacteria</taxon>
        <taxon>Bacillati</taxon>
        <taxon>Bacillota</taxon>
        <taxon>Clostridia</taxon>
        <taxon>Lachnospirales</taxon>
        <taxon>Lachnospiraceae</taxon>
        <taxon>Butyrivibrio</taxon>
    </lineage>
</organism>
<dbReference type="EMBL" id="FOGJ01000013">
    <property type="protein sequence ID" value="SER90693.1"/>
    <property type="molecule type" value="Genomic_DNA"/>
</dbReference>
<dbReference type="Pfam" id="PF01225">
    <property type="entry name" value="Mur_ligase"/>
    <property type="match status" value="1"/>
</dbReference>
<keyword evidence="5" id="KW-0133">Cell shape</keyword>
<accession>A0A1H9T245</accession>
<proteinExistence type="predicted"/>
<keyword evidence="7" id="KW-0131">Cell cycle</keyword>
<dbReference type="GO" id="GO:0016881">
    <property type="term" value="F:acid-amino acid ligase activity"/>
    <property type="evidence" value="ECO:0007669"/>
    <property type="project" value="InterPro"/>
</dbReference>
<dbReference type="SUPFAM" id="SSF53244">
    <property type="entry name" value="MurD-like peptide ligases, peptide-binding domain"/>
    <property type="match status" value="1"/>
</dbReference>
<keyword evidence="8" id="KW-0961">Cell wall biogenesis/degradation</keyword>
<dbReference type="Pfam" id="PF08245">
    <property type="entry name" value="Mur_ligase_M"/>
    <property type="match status" value="1"/>
</dbReference>
<dbReference type="InterPro" id="IPR004101">
    <property type="entry name" value="Mur_ligase_C"/>
</dbReference>
<dbReference type="SUPFAM" id="SSF51984">
    <property type="entry name" value="MurCD N-terminal domain"/>
    <property type="match status" value="1"/>
</dbReference>
<dbReference type="SUPFAM" id="SSF53623">
    <property type="entry name" value="MurD-like peptide ligases, catalytic domain"/>
    <property type="match status" value="1"/>
</dbReference>
<feature type="domain" description="Mur ligase N-terminal catalytic" evidence="9">
    <location>
        <begin position="3"/>
        <end position="105"/>
    </location>
</feature>
<evidence type="ECO:0000256" key="4">
    <source>
        <dbReference type="ARBA" id="ARBA00022840"/>
    </source>
</evidence>
<dbReference type="GO" id="GO:0071555">
    <property type="term" value="P:cell wall organization"/>
    <property type="evidence" value="ECO:0007669"/>
    <property type="project" value="UniProtKB-KW"/>
</dbReference>
<dbReference type="Proteomes" id="UP000182584">
    <property type="component" value="Unassembled WGS sequence"/>
</dbReference>
<dbReference type="eggNOG" id="COG0773">
    <property type="taxonomic scope" value="Bacteria"/>
</dbReference>
<dbReference type="Gene3D" id="3.90.190.20">
    <property type="entry name" value="Mur ligase, C-terminal domain"/>
    <property type="match status" value="1"/>
</dbReference>
<evidence type="ECO:0000259" key="11">
    <source>
        <dbReference type="Pfam" id="PF08245"/>
    </source>
</evidence>
<dbReference type="AlphaFoldDB" id="A0A1H9T245"/>
<evidence type="ECO:0000256" key="5">
    <source>
        <dbReference type="ARBA" id="ARBA00022960"/>
    </source>
</evidence>
<evidence type="ECO:0000256" key="1">
    <source>
        <dbReference type="ARBA" id="ARBA00022598"/>
    </source>
</evidence>
<gene>
    <name evidence="12" type="ORF">SAMN04487884_11384</name>
</gene>
<reference evidence="12 13" key="1">
    <citation type="submission" date="2016-10" db="EMBL/GenBank/DDBJ databases">
        <authorList>
            <person name="de Groot N.N."/>
        </authorList>
    </citation>
    <scope>NUCLEOTIDE SEQUENCE [LARGE SCALE GENOMIC DNA]</scope>
    <source>
        <strain evidence="12 13">AR40</strain>
    </source>
</reference>
<dbReference type="InterPro" id="IPR050061">
    <property type="entry name" value="MurCDEF_pg_biosynth"/>
</dbReference>
<dbReference type="InterPro" id="IPR000713">
    <property type="entry name" value="Mur_ligase_N"/>
</dbReference>
<dbReference type="PANTHER" id="PTHR43445">
    <property type="entry name" value="UDP-N-ACETYLMURAMATE--L-ALANINE LIGASE-RELATED"/>
    <property type="match status" value="1"/>
</dbReference>
<name>A0A1H9T245_BUTFI</name>
<evidence type="ECO:0000256" key="2">
    <source>
        <dbReference type="ARBA" id="ARBA00022618"/>
    </source>
</evidence>
<protein>
    <submittedName>
        <fullName evidence="12">UDP-N-acetylmuramate--L-alanine ligase</fullName>
    </submittedName>
</protein>
<evidence type="ECO:0000259" key="10">
    <source>
        <dbReference type="Pfam" id="PF02875"/>
    </source>
</evidence>
<evidence type="ECO:0000313" key="12">
    <source>
        <dbReference type="EMBL" id="SER90693.1"/>
    </source>
</evidence>
<keyword evidence="4" id="KW-0067">ATP-binding</keyword>
<evidence type="ECO:0000259" key="9">
    <source>
        <dbReference type="Pfam" id="PF01225"/>
    </source>
</evidence>
<dbReference type="Pfam" id="PF02875">
    <property type="entry name" value="Mur_ligase_C"/>
    <property type="match status" value="1"/>
</dbReference>
<dbReference type="InterPro" id="IPR013221">
    <property type="entry name" value="Mur_ligase_cen"/>
</dbReference>
<dbReference type="Gene3D" id="3.40.50.720">
    <property type="entry name" value="NAD(P)-binding Rossmann-like Domain"/>
    <property type="match status" value="1"/>
</dbReference>
<keyword evidence="3" id="KW-0547">Nucleotide-binding</keyword>
<evidence type="ECO:0000256" key="3">
    <source>
        <dbReference type="ARBA" id="ARBA00022741"/>
    </source>
</evidence>
<evidence type="ECO:0000256" key="8">
    <source>
        <dbReference type="ARBA" id="ARBA00023316"/>
    </source>
</evidence>
<dbReference type="GO" id="GO:0008360">
    <property type="term" value="P:regulation of cell shape"/>
    <property type="evidence" value="ECO:0007669"/>
    <property type="project" value="UniProtKB-KW"/>
</dbReference>
<sequence>MNIYIAGISGTGMGPLALMARRAGINVYGSDRSYGAIAPELEKANIEYYVGEQDGTYFKQKMNEVGIDWFIYTSALPKDHPELVAAIESRIKVSKRDELIAKLVNDLGLKMVAVAGTHGKTTTTSMLVWAVNKLVDDNNNPILPSSYLVGTTLGFAPSGSYKEGDEFFIYEADEYDRNFLNFDPWLSLITFVSYDHPDIYKTREDYEDAFLRFEDQSSEVIFGTPDAARHAIDHFEKASKALNIIKGINKNITISGNARREDATTAFEAIKRMLKATGKNVPDEKIADVLNSFPGVGRRFERITDGIYTDYAHHPEEVKSTVQIAIEEAAKTGKKGVVVVYQPHQNTRQHEVRHLYKDAFDGADKVYWLPTYLTREDESLRIITPGEFIDDLNVKDKAQIAELDDDLSANIKTHLSEGYLIILMTAGPADLWLRKEFS</sequence>
<dbReference type="OrthoDB" id="9804126at2"/>
<evidence type="ECO:0000256" key="7">
    <source>
        <dbReference type="ARBA" id="ARBA00023306"/>
    </source>
</evidence>
<dbReference type="GO" id="GO:0051301">
    <property type="term" value="P:cell division"/>
    <property type="evidence" value="ECO:0007669"/>
    <property type="project" value="UniProtKB-KW"/>
</dbReference>